<gene>
    <name evidence="2" type="ORF">GTP23_19935</name>
</gene>
<dbReference type="RefSeq" id="WP_161036694.1">
    <property type="nucleotide sequence ID" value="NZ_WWCL01000004.1"/>
</dbReference>
<dbReference type="EMBL" id="WWCL01000004">
    <property type="protein sequence ID" value="MYN47318.1"/>
    <property type="molecule type" value="Genomic_DNA"/>
</dbReference>
<sequence>MTALLQRFRSALHARWLYHLGGAPASSMTLGMRRIYILPTRAGLQCALLLMVMLLGSLNYNLGLGYALTFLLGACVLADMVATAHNLAGLQLTPGHTAPVFAGETASFRVELAPARARRHYAVWLGFQDDGVSVQPCDVGTVPAGASVLLHAATSTRGWQAASRIRLVTRFPLGLFRAWSYWQPALQVLVYPAPEQPPLPLPAADSCAGHGRSRTGSEHLAGLRDYRPGDSPRHLAWRQIARHASRPELPLLAKQFEGASASPLIFDLATLPPQLPLERKLSRLCAWVLAAQASAQPYSLRLDQVYIPAALGAAQQSACLRALALYGHSPAAHESEA</sequence>
<organism evidence="2 3">
    <name type="scientific">Duganella fentianensis</name>
    <dbReference type="NCBI Taxonomy" id="2692177"/>
    <lineage>
        <taxon>Bacteria</taxon>
        <taxon>Pseudomonadati</taxon>
        <taxon>Pseudomonadota</taxon>
        <taxon>Betaproteobacteria</taxon>
        <taxon>Burkholderiales</taxon>
        <taxon>Oxalobacteraceae</taxon>
        <taxon>Telluria group</taxon>
        <taxon>Duganella</taxon>
    </lineage>
</organism>
<proteinExistence type="predicted"/>
<evidence type="ECO:0000256" key="1">
    <source>
        <dbReference type="SAM" id="Phobius"/>
    </source>
</evidence>
<keyword evidence="1" id="KW-1133">Transmembrane helix</keyword>
<dbReference type="PANTHER" id="PTHR34351:SF1">
    <property type="entry name" value="SLR1927 PROTEIN"/>
    <property type="match status" value="1"/>
</dbReference>
<reference evidence="2" key="1">
    <citation type="submission" date="2019-12" db="EMBL/GenBank/DDBJ databases">
        <title>Novel species isolated from a subtropical stream in China.</title>
        <authorList>
            <person name="Lu H."/>
        </authorList>
    </citation>
    <scope>NUCLEOTIDE SEQUENCE [LARGE SCALE GENOMIC DNA]</scope>
    <source>
        <strain evidence="2">FT93W</strain>
    </source>
</reference>
<evidence type="ECO:0000313" key="3">
    <source>
        <dbReference type="Proteomes" id="UP000444316"/>
    </source>
</evidence>
<comment type="caution">
    <text evidence="2">The sequence shown here is derived from an EMBL/GenBank/DDBJ whole genome shotgun (WGS) entry which is preliminary data.</text>
</comment>
<feature type="transmembrane region" description="Helical" evidence="1">
    <location>
        <begin position="35"/>
        <end position="58"/>
    </location>
</feature>
<name>A0A845I6V4_9BURK</name>
<dbReference type="Proteomes" id="UP000444316">
    <property type="component" value="Unassembled WGS sequence"/>
</dbReference>
<accession>A0A845I6V4</accession>
<dbReference type="PANTHER" id="PTHR34351">
    <property type="entry name" value="SLR1927 PROTEIN-RELATED"/>
    <property type="match status" value="1"/>
</dbReference>
<keyword evidence="1" id="KW-0812">Transmembrane</keyword>
<evidence type="ECO:0000313" key="2">
    <source>
        <dbReference type="EMBL" id="MYN47318.1"/>
    </source>
</evidence>
<protein>
    <submittedName>
        <fullName evidence="2">DUF58 domain-containing protein</fullName>
    </submittedName>
</protein>
<keyword evidence="3" id="KW-1185">Reference proteome</keyword>
<keyword evidence="1" id="KW-0472">Membrane</keyword>
<dbReference type="AlphaFoldDB" id="A0A845I6V4"/>